<proteinExistence type="predicted"/>
<dbReference type="AlphaFoldDB" id="A0A1Q5UCU9"/>
<evidence type="ECO:0008006" key="3">
    <source>
        <dbReference type="Google" id="ProtNLM"/>
    </source>
</evidence>
<evidence type="ECO:0000313" key="2">
    <source>
        <dbReference type="Proteomes" id="UP000186955"/>
    </source>
</evidence>
<evidence type="ECO:0000313" key="1">
    <source>
        <dbReference type="EMBL" id="OKP10318.1"/>
    </source>
</evidence>
<organism evidence="1 2">
    <name type="scientific">Penicillium subrubescens</name>
    <dbReference type="NCBI Taxonomy" id="1316194"/>
    <lineage>
        <taxon>Eukaryota</taxon>
        <taxon>Fungi</taxon>
        <taxon>Dikarya</taxon>
        <taxon>Ascomycota</taxon>
        <taxon>Pezizomycotina</taxon>
        <taxon>Eurotiomycetes</taxon>
        <taxon>Eurotiomycetidae</taxon>
        <taxon>Eurotiales</taxon>
        <taxon>Aspergillaceae</taxon>
        <taxon>Penicillium</taxon>
    </lineage>
</organism>
<protein>
    <recommendedName>
        <fullName evidence="3">hAT-like transposase RNase-H fold domain-containing protein</fullName>
    </recommendedName>
</protein>
<gene>
    <name evidence="1" type="ORF">PENSUB_4261</name>
</gene>
<reference evidence="1 2" key="1">
    <citation type="submission" date="2016-10" db="EMBL/GenBank/DDBJ databases">
        <title>Genome sequence of the ascomycete fungus Penicillium subrubescens.</title>
        <authorList>
            <person name="De Vries R.P."/>
            <person name="Peng M."/>
            <person name="Dilokpimol A."/>
            <person name="Hilden K."/>
            <person name="Makela M.R."/>
            <person name="Grigoriev I."/>
            <person name="Riley R."/>
            <person name="Granchi Z."/>
        </authorList>
    </citation>
    <scope>NUCLEOTIDE SEQUENCE [LARGE SCALE GENOMIC DNA]</scope>
    <source>
        <strain evidence="1 2">CBS 132785</strain>
    </source>
</reference>
<name>A0A1Q5UCU9_9EURO</name>
<keyword evidence="2" id="KW-1185">Reference proteome</keyword>
<dbReference type="EMBL" id="MNBE01000359">
    <property type="protein sequence ID" value="OKP10318.1"/>
    <property type="molecule type" value="Genomic_DNA"/>
</dbReference>
<dbReference type="Proteomes" id="UP000186955">
    <property type="component" value="Unassembled WGS sequence"/>
</dbReference>
<sequence>MRTALEYATQKLRDYYAETDKAHGDLYVIATIMAPQNKLDYFSGKDWKGPYREQYRESLEKYLELYKQRHLETQPASHKVSSIEQFFVVDQMGDRQKA</sequence>
<comment type="caution">
    <text evidence="1">The sequence shown here is derived from an EMBL/GenBank/DDBJ whole genome shotgun (WGS) entry which is preliminary data.</text>
</comment>
<accession>A0A1Q5UCU9</accession>